<accession>A0A5D8QG08</accession>
<dbReference type="GO" id="GO:0046914">
    <property type="term" value="F:transition metal ion binding"/>
    <property type="evidence" value="ECO:0007669"/>
    <property type="project" value="InterPro"/>
</dbReference>
<dbReference type="RefSeq" id="WP_149544103.1">
    <property type="nucleotide sequence ID" value="NZ_VTPS01000001.1"/>
</dbReference>
<reference evidence="3 4" key="1">
    <citation type="submission" date="2019-08" db="EMBL/GenBank/DDBJ databases">
        <title>Calorimonas adulescens gen. nov., sp. nov., an anaerobic thermophilic bacterium from Sakhalin hot spring.</title>
        <authorList>
            <person name="Khomyakova M.A."/>
            <person name="Merkel A.Y."/>
            <person name="Novikov A."/>
            <person name="Bonch-Osmolovskaya E.A."/>
            <person name="Slobodkin A.I."/>
        </authorList>
    </citation>
    <scope>NUCLEOTIDE SEQUENCE [LARGE SCALE GENOMIC DNA]</scope>
    <source>
        <strain evidence="3 4">A05MB</strain>
    </source>
</reference>
<dbReference type="SMART" id="SM00899">
    <property type="entry name" value="FeoA"/>
    <property type="match status" value="1"/>
</dbReference>
<evidence type="ECO:0000256" key="1">
    <source>
        <dbReference type="ARBA" id="ARBA00023004"/>
    </source>
</evidence>
<dbReference type="InterPro" id="IPR038157">
    <property type="entry name" value="FeoA_core_dom"/>
</dbReference>
<comment type="caution">
    <text evidence="3">The sequence shown here is derived from an EMBL/GenBank/DDBJ whole genome shotgun (WGS) entry which is preliminary data.</text>
</comment>
<dbReference type="AlphaFoldDB" id="A0A5D8QG08"/>
<gene>
    <name evidence="3" type="ORF">FWJ32_00950</name>
</gene>
<dbReference type="SUPFAM" id="SSF50037">
    <property type="entry name" value="C-terminal domain of transcriptional repressors"/>
    <property type="match status" value="1"/>
</dbReference>
<name>A0A5D8QG08_9THEO</name>
<evidence type="ECO:0000259" key="2">
    <source>
        <dbReference type="SMART" id="SM00899"/>
    </source>
</evidence>
<dbReference type="InterPro" id="IPR008988">
    <property type="entry name" value="Transcriptional_repressor_C"/>
</dbReference>
<evidence type="ECO:0000313" key="3">
    <source>
        <dbReference type="EMBL" id="TZE83485.1"/>
    </source>
</evidence>
<keyword evidence="4" id="KW-1185">Reference proteome</keyword>
<organism evidence="3 4">
    <name type="scientific">Calorimonas adulescens</name>
    <dbReference type="NCBI Taxonomy" id="2606906"/>
    <lineage>
        <taxon>Bacteria</taxon>
        <taxon>Bacillati</taxon>
        <taxon>Bacillota</taxon>
        <taxon>Clostridia</taxon>
        <taxon>Thermoanaerobacterales</taxon>
        <taxon>Thermoanaerobacteraceae</taxon>
        <taxon>Calorimonas</taxon>
    </lineage>
</organism>
<proteinExistence type="predicted"/>
<keyword evidence="1" id="KW-0408">Iron</keyword>
<dbReference type="EMBL" id="VTPS01000001">
    <property type="protein sequence ID" value="TZE83485.1"/>
    <property type="molecule type" value="Genomic_DNA"/>
</dbReference>
<protein>
    <submittedName>
        <fullName evidence="3">Ferrous iron transport protein A</fullName>
    </submittedName>
</protein>
<dbReference type="Pfam" id="PF04023">
    <property type="entry name" value="FeoA"/>
    <property type="match status" value="1"/>
</dbReference>
<sequence length="73" mass="7902">MILANAKVGQTVEIVDIMDSDAKIKTLRLGIGEGSKIKCVEKISNGPVVIRSRMQELAVGKKLAEKIVIKPVE</sequence>
<evidence type="ECO:0000313" key="4">
    <source>
        <dbReference type="Proteomes" id="UP000322976"/>
    </source>
</evidence>
<feature type="domain" description="Ferrous iron transporter FeoA-like" evidence="2">
    <location>
        <begin position="1"/>
        <end position="71"/>
    </location>
</feature>
<dbReference type="Proteomes" id="UP000322976">
    <property type="component" value="Unassembled WGS sequence"/>
</dbReference>
<dbReference type="Gene3D" id="2.30.30.90">
    <property type="match status" value="1"/>
</dbReference>
<dbReference type="InterPro" id="IPR007167">
    <property type="entry name" value="Fe-transptr_FeoA-like"/>
</dbReference>